<organism evidence="2 3">
    <name type="scientific">Fulvimonas soli</name>
    <dbReference type="NCBI Taxonomy" id="155197"/>
    <lineage>
        <taxon>Bacteria</taxon>
        <taxon>Pseudomonadati</taxon>
        <taxon>Pseudomonadota</taxon>
        <taxon>Gammaproteobacteria</taxon>
        <taxon>Lysobacterales</taxon>
        <taxon>Rhodanobacteraceae</taxon>
        <taxon>Fulvimonas</taxon>
    </lineage>
</organism>
<comment type="caution">
    <text evidence="2">The sequence shown here is derived from an EMBL/GenBank/DDBJ whole genome shotgun (WGS) entry which is preliminary data.</text>
</comment>
<proteinExistence type="predicted"/>
<dbReference type="PANTHER" id="PTHR43194">
    <property type="entry name" value="HYDROLASE ALPHA/BETA FOLD FAMILY"/>
    <property type="match status" value="1"/>
</dbReference>
<dbReference type="InterPro" id="IPR000073">
    <property type="entry name" value="AB_hydrolase_1"/>
</dbReference>
<evidence type="ECO:0000313" key="2">
    <source>
        <dbReference type="EMBL" id="PWK91919.1"/>
    </source>
</evidence>
<sequence length="300" mass="32836">MMTSAPFATDVPSARTDASVPEWFSRAVGRAGHSSFVEIDGAPVHYLSWGLDGPGDRPAIVFVHGYRAHARWWDFIAPFFADDYRVVALDLSGMGDSGHRDHYDGMTFVRDILGVIRHAGLGASTIVGHSFGGARVLRACVEAPELASRLIVIDSYVRFGDAPVPGGAPPRRHAPPYPDLASALQRFRLMPAQPVVLPYVEDYVARQSLRQVDGGWQWKFDRGLPAIVLVPDEYKLLSRIEVPVDFVYGEGSCVVDDALARRVLASFRRGRGPVVIPDGYHHVMLSQPLALVAALRSLLA</sequence>
<dbReference type="Gene3D" id="3.40.50.1820">
    <property type="entry name" value="alpha/beta hydrolase"/>
    <property type="match status" value="1"/>
</dbReference>
<feature type="domain" description="AB hydrolase-1" evidence="1">
    <location>
        <begin position="60"/>
        <end position="294"/>
    </location>
</feature>
<keyword evidence="3" id="KW-1185">Reference proteome</keyword>
<dbReference type="PANTHER" id="PTHR43194:SF2">
    <property type="entry name" value="PEROXISOMAL MEMBRANE PROTEIN LPX1"/>
    <property type="match status" value="1"/>
</dbReference>
<dbReference type="Proteomes" id="UP000245812">
    <property type="component" value="Unassembled WGS sequence"/>
</dbReference>
<evidence type="ECO:0000313" key="3">
    <source>
        <dbReference type="Proteomes" id="UP000245812"/>
    </source>
</evidence>
<evidence type="ECO:0000259" key="1">
    <source>
        <dbReference type="Pfam" id="PF12697"/>
    </source>
</evidence>
<dbReference type="EMBL" id="QGHC01000003">
    <property type="protein sequence ID" value="PWK91919.1"/>
    <property type="molecule type" value="Genomic_DNA"/>
</dbReference>
<reference evidence="2 3" key="1">
    <citation type="submission" date="2018-05" db="EMBL/GenBank/DDBJ databases">
        <title>Genomic Encyclopedia of Type Strains, Phase IV (KMG-IV): sequencing the most valuable type-strain genomes for metagenomic binning, comparative biology and taxonomic classification.</title>
        <authorList>
            <person name="Goeker M."/>
        </authorList>
    </citation>
    <scope>NUCLEOTIDE SEQUENCE [LARGE SCALE GENOMIC DNA]</scope>
    <source>
        <strain evidence="2 3">DSM 14263</strain>
    </source>
</reference>
<dbReference type="AlphaFoldDB" id="A0A316IFX7"/>
<dbReference type="SUPFAM" id="SSF53474">
    <property type="entry name" value="alpha/beta-Hydrolases"/>
    <property type="match status" value="1"/>
</dbReference>
<name>A0A316IFX7_9GAMM</name>
<accession>A0A316IFX7</accession>
<gene>
    <name evidence="2" type="ORF">C7456_10338</name>
</gene>
<dbReference type="PRINTS" id="PR00111">
    <property type="entry name" value="ABHYDROLASE"/>
</dbReference>
<protein>
    <submittedName>
        <fullName evidence="2">Pimeloyl-ACP methyl ester carboxylesterase</fullName>
    </submittedName>
</protein>
<dbReference type="InterPro" id="IPR050228">
    <property type="entry name" value="Carboxylesterase_BioH"/>
</dbReference>
<dbReference type="InterPro" id="IPR029058">
    <property type="entry name" value="AB_hydrolase_fold"/>
</dbReference>
<dbReference type="Pfam" id="PF12697">
    <property type="entry name" value="Abhydrolase_6"/>
    <property type="match status" value="1"/>
</dbReference>